<keyword evidence="2" id="KW-0229">DNA integration</keyword>
<dbReference type="SUPFAM" id="SSF56349">
    <property type="entry name" value="DNA breaking-rejoining enzymes"/>
    <property type="match status" value="1"/>
</dbReference>
<dbReference type="InterPro" id="IPR010998">
    <property type="entry name" value="Integrase_recombinase_N"/>
</dbReference>
<reference evidence="6 7" key="1">
    <citation type="submission" date="2019-05" db="EMBL/GenBank/DDBJ databases">
        <title>Arcobacter cibarius and Arcobacter thereius providing challenges in identification an antibiotic susceptibility and Quinolone resistance.</title>
        <authorList>
            <person name="Busch A."/>
            <person name="Hanel I."/>
            <person name="Hotzel H."/>
            <person name="Tomaso H."/>
        </authorList>
    </citation>
    <scope>NUCLEOTIDE SEQUENCE [LARGE SCALE GENOMIC DNA]</scope>
    <source>
        <strain evidence="6 7">16CS0831-2</strain>
    </source>
</reference>
<dbReference type="Pfam" id="PF00589">
    <property type="entry name" value="Phage_integrase"/>
    <property type="match status" value="1"/>
</dbReference>
<evidence type="ECO:0000256" key="4">
    <source>
        <dbReference type="ARBA" id="ARBA00023172"/>
    </source>
</evidence>
<dbReference type="InterPro" id="IPR050808">
    <property type="entry name" value="Phage_Integrase"/>
</dbReference>
<evidence type="ECO:0000256" key="1">
    <source>
        <dbReference type="ARBA" id="ARBA00008857"/>
    </source>
</evidence>
<evidence type="ECO:0000256" key="3">
    <source>
        <dbReference type="ARBA" id="ARBA00023125"/>
    </source>
</evidence>
<dbReference type="InterPro" id="IPR013762">
    <property type="entry name" value="Integrase-like_cat_sf"/>
</dbReference>
<evidence type="ECO:0000256" key="2">
    <source>
        <dbReference type="ARBA" id="ARBA00022908"/>
    </source>
</evidence>
<proteinExistence type="inferred from homology"/>
<name>A0ABY2V2W6_9BACT</name>
<dbReference type="Proteomes" id="UP000305417">
    <property type="component" value="Unassembled WGS sequence"/>
</dbReference>
<comment type="caution">
    <text evidence="6">The sequence shown here is derived from an EMBL/GenBank/DDBJ whole genome shotgun (WGS) entry which is preliminary data.</text>
</comment>
<accession>A0ABY2V2W6</accession>
<gene>
    <name evidence="6" type="ORF">FE247_09215</name>
</gene>
<dbReference type="InterPro" id="IPR002104">
    <property type="entry name" value="Integrase_catalytic"/>
</dbReference>
<dbReference type="PROSITE" id="PS51898">
    <property type="entry name" value="TYR_RECOMBINASE"/>
    <property type="match status" value="1"/>
</dbReference>
<dbReference type="InterPro" id="IPR011010">
    <property type="entry name" value="DNA_brk_join_enz"/>
</dbReference>
<dbReference type="EMBL" id="VBUC01000026">
    <property type="protein sequence ID" value="TLS96896.1"/>
    <property type="molecule type" value="Genomic_DNA"/>
</dbReference>
<dbReference type="PANTHER" id="PTHR30629:SF2">
    <property type="entry name" value="PROPHAGE INTEGRASE INTS-RELATED"/>
    <property type="match status" value="1"/>
</dbReference>
<keyword evidence="3" id="KW-0238">DNA-binding</keyword>
<protein>
    <submittedName>
        <fullName evidence="6">Site-specific integrase</fullName>
    </submittedName>
</protein>
<organism evidence="6 7">
    <name type="scientific">Aliarcobacter cibarius</name>
    <dbReference type="NCBI Taxonomy" id="255507"/>
    <lineage>
        <taxon>Bacteria</taxon>
        <taxon>Pseudomonadati</taxon>
        <taxon>Campylobacterota</taxon>
        <taxon>Epsilonproteobacteria</taxon>
        <taxon>Campylobacterales</taxon>
        <taxon>Arcobacteraceae</taxon>
        <taxon>Aliarcobacter</taxon>
    </lineage>
</organism>
<dbReference type="Gene3D" id="1.10.150.130">
    <property type="match status" value="1"/>
</dbReference>
<feature type="domain" description="Tyr recombinase" evidence="5">
    <location>
        <begin position="193"/>
        <end position="377"/>
    </location>
</feature>
<evidence type="ECO:0000313" key="7">
    <source>
        <dbReference type="Proteomes" id="UP000305417"/>
    </source>
</evidence>
<dbReference type="PANTHER" id="PTHR30629">
    <property type="entry name" value="PROPHAGE INTEGRASE"/>
    <property type="match status" value="1"/>
</dbReference>
<dbReference type="InterPro" id="IPR004107">
    <property type="entry name" value="Integrase_SAM-like_N"/>
</dbReference>
<evidence type="ECO:0000313" key="6">
    <source>
        <dbReference type="EMBL" id="TLS96896.1"/>
    </source>
</evidence>
<keyword evidence="7" id="KW-1185">Reference proteome</keyword>
<evidence type="ECO:0000259" key="5">
    <source>
        <dbReference type="PROSITE" id="PS51898"/>
    </source>
</evidence>
<sequence length="392" mass="45851">MMKKQKSVKYIYQDIRFRIIERSGHWNLDFFIDNKRQRRSTSLKANSDNLLIIKKEIIPELMLGLAGANIVLEEEFDDPKDMTVEEFGIKSINSNKPNIKPHVYERKMAAFKNYVVPYFGKTKISAIKPMDIQDWQNRLLTTLTPSSAQKYRSIFYNILQDAFINEIIVKNPMQLVKAPKQKSKQNTLFDEEEDVMPFNNAEIKLILEDKQLFEHNKNFYKLMVFTGMRPGEAVALRWQDILFDKKQIKIMQTRVAGKDGTPKTMSSMRYVDILPQTLEVLQSQQKLTGDKEYLFYTRSGKRYFSHDTLAASFKRLLARNKIKERVLYNLRHTFASQMISKGVDIVWVSKTLGHKDVSITLSTYTKFIQEDEATRFQKLEKFGTIFDTLANS</sequence>
<dbReference type="CDD" id="cd01189">
    <property type="entry name" value="INT_ICEBs1_C_like"/>
    <property type="match status" value="1"/>
</dbReference>
<dbReference type="Pfam" id="PF14659">
    <property type="entry name" value="Phage_int_SAM_3"/>
    <property type="match status" value="1"/>
</dbReference>
<keyword evidence="4" id="KW-0233">DNA recombination</keyword>
<comment type="similarity">
    <text evidence="1">Belongs to the 'phage' integrase family.</text>
</comment>
<dbReference type="Gene3D" id="1.10.443.10">
    <property type="entry name" value="Intergrase catalytic core"/>
    <property type="match status" value="1"/>
</dbReference>